<evidence type="ECO:0000313" key="3">
    <source>
        <dbReference type="Proteomes" id="UP000029914"/>
    </source>
</evidence>
<keyword evidence="3" id="KW-1185">Reference proteome</keyword>
<gene>
    <name evidence="2" type="ORF">CDOO_10085</name>
</gene>
<dbReference type="RefSeq" id="WP_018020738.1">
    <property type="nucleotide sequence ID" value="NZ_AQUX01000001.1"/>
</dbReference>
<reference evidence="2 3" key="1">
    <citation type="submission" date="2013-09" db="EMBL/GenBank/DDBJ databases">
        <title>Complete genome sequence of Corynebacterium doosanense CAU 212(T) (=DSM 45436(T)), isolated from activated sludge.</title>
        <authorList>
            <person name="Schaffert L."/>
            <person name="Albersmeier A."/>
            <person name="Kalinowski J."/>
            <person name="Ruckert C."/>
        </authorList>
    </citation>
    <scope>NUCLEOTIDE SEQUENCE [LARGE SCALE GENOMIC DNA]</scope>
    <source>
        <strain evidence="2 3">CAU 212</strain>
    </source>
</reference>
<dbReference type="AlphaFoldDB" id="A0A097IHH2"/>
<evidence type="ECO:0000256" key="1">
    <source>
        <dbReference type="SAM" id="Phobius"/>
    </source>
</evidence>
<keyword evidence="1" id="KW-0472">Membrane</keyword>
<dbReference type="EMBL" id="CP006764">
    <property type="protein sequence ID" value="AIT61574.1"/>
    <property type="molecule type" value="Genomic_DNA"/>
</dbReference>
<keyword evidence="1" id="KW-1133">Transmembrane helix</keyword>
<dbReference type="eggNOG" id="ENOG5031IPT">
    <property type="taxonomic scope" value="Bacteria"/>
</dbReference>
<dbReference type="HOGENOM" id="CLU_124344_0_0_11"/>
<feature type="transmembrane region" description="Helical" evidence="1">
    <location>
        <begin position="147"/>
        <end position="167"/>
    </location>
</feature>
<sequence>MRYTSWDRSDPRAPILREEDGVRDLAVFTESTATVGEEQWALDVDPKSGASMTLPDGREFRARGNLKRGSLVEATVAERSFHLVGETSKDWVIEDAAGEKFGQFTGAHRGVRRAIVEFDGEGEPTEEEAIALSWFARLILDAKQTNAGIALIVSMLLLTLVAVLVWIL</sequence>
<organism evidence="2 3">
    <name type="scientific">Corynebacterium doosanense CAU 212 = DSM 45436</name>
    <dbReference type="NCBI Taxonomy" id="558173"/>
    <lineage>
        <taxon>Bacteria</taxon>
        <taxon>Bacillati</taxon>
        <taxon>Actinomycetota</taxon>
        <taxon>Actinomycetes</taxon>
        <taxon>Mycobacteriales</taxon>
        <taxon>Corynebacteriaceae</taxon>
        <taxon>Corynebacterium</taxon>
    </lineage>
</organism>
<dbReference type="Proteomes" id="UP000029914">
    <property type="component" value="Chromosome"/>
</dbReference>
<name>A0A097IHH2_9CORY</name>
<protein>
    <submittedName>
        <fullName evidence="2">Membrane protein</fullName>
    </submittedName>
</protein>
<keyword evidence="1" id="KW-0812">Transmembrane</keyword>
<accession>A0A097IHH2</accession>
<evidence type="ECO:0000313" key="2">
    <source>
        <dbReference type="EMBL" id="AIT61574.1"/>
    </source>
</evidence>
<proteinExistence type="predicted"/>
<dbReference type="KEGG" id="cdo:CDOO_10085"/>
<dbReference type="STRING" id="558173.CDOO_10085"/>